<dbReference type="Proteomes" id="UP000301309">
    <property type="component" value="Unassembled WGS sequence"/>
</dbReference>
<organism evidence="1 2">
    <name type="scientific">Streptomyces violaceusniger</name>
    <dbReference type="NCBI Taxonomy" id="68280"/>
    <lineage>
        <taxon>Bacteria</taxon>
        <taxon>Bacillati</taxon>
        <taxon>Actinomycetota</taxon>
        <taxon>Actinomycetes</taxon>
        <taxon>Kitasatosporales</taxon>
        <taxon>Streptomycetaceae</taxon>
        <taxon>Streptomyces</taxon>
        <taxon>Streptomyces violaceusniger group</taxon>
    </lineage>
</organism>
<evidence type="ECO:0000313" key="2">
    <source>
        <dbReference type="Proteomes" id="UP000301309"/>
    </source>
</evidence>
<sequence length="73" mass="8481">MLLRLLYLTLTNAFALLRLLPISDTDKNVEILTLRHQLAVLQRQVAKPRLTPPVRIFLAALLHRLPRTTLRFI</sequence>
<proteinExistence type="predicted"/>
<accession>A0A4D4KV99</accession>
<comment type="caution">
    <text evidence="1">The sequence shown here is derived from an EMBL/GenBank/DDBJ whole genome shotgun (WGS) entry which is preliminary data.</text>
</comment>
<dbReference type="EMBL" id="BJHW01000001">
    <property type="protein sequence ID" value="GDY52114.1"/>
    <property type="molecule type" value="Genomic_DNA"/>
</dbReference>
<protein>
    <submittedName>
        <fullName evidence="1">Uncharacterized protein</fullName>
    </submittedName>
</protein>
<reference evidence="1 2" key="1">
    <citation type="journal article" date="2020" name="Int. J. Syst. Evol. Microbiol.">
        <title>Reclassification of Streptomyces castelarensis and Streptomyces sporoclivatus as later heterotypic synonyms of Streptomyces antimycoticus.</title>
        <authorList>
            <person name="Komaki H."/>
            <person name="Tamura T."/>
        </authorList>
    </citation>
    <scope>NUCLEOTIDE SEQUENCE [LARGE SCALE GENOMIC DNA]</scope>
    <source>
        <strain evidence="1 2">NBRC 13459</strain>
    </source>
</reference>
<name>A0A4D4KV99_STRVO</name>
<dbReference type="AlphaFoldDB" id="A0A4D4KV99"/>
<keyword evidence="2" id="KW-1185">Reference proteome</keyword>
<gene>
    <name evidence="1" type="ORF">SVIO_027370</name>
</gene>
<evidence type="ECO:0000313" key="1">
    <source>
        <dbReference type="EMBL" id="GDY52114.1"/>
    </source>
</evidence>